<evidence type="ECO:0000313" key="3">
    <source>
        <dbReference type="Proteomes" id="UP000187485"/>
    </source>
</evidence>
<gene>
    <name evidence="2" type="ORF">cpu_12190</name>
</gene>
<comment type="caution">
    <text evidence="2">The sequence shown here is derived from an EMBL/GenBank/DDBJ whole genome shotgun (WGS) entry which is preliminary data.</text>
</comment>
<reference evidence="3" key="1">
    <citation type="submission" date="2016-12" db="EMBL/GenBank/DDBJ databases">
        <title>Draft Genome Sequences od Carboxydothermus pertinax and islandicus, Hydrogenogenic Carboxydotrophic Bacteria.</title>
        <authorList>
            <person name="Fukuyama Y."/>
            <person name="Ohmae K."/>
            <person name="Yoneda Y."/>
            <person name="Yoshida T."/>
            <person name="Sako Y."/>
        </authorList>
    </citation>
    <scope>NUCLEOTIDE SEQUENCE [LARGE SCALE GENOMIC DNA]</scope>
    <source>
        <strain evidence="3">Ug1</strain>
    </source>
</reference>
<name>A0A1L8CV30_9THEO</name>
<dbReference type="Proteomes" id="UP000187485">
    <property type="component" value="Unassembled WGS sequence"/>
</dbReference>
<keyword evidence="3" id="KW-1185">Reference proteome</keyword>
<dbReference type="Pfam" id="PF13193">
    <property type="entry name" value="AMP-binding_C"/>
    <property type="match status" value="1"/>
</dbReference>
<dbReference type="OrthoDB" id="2967997at2"/>
<dbReference type="InterPro" id="IPR025110">
    <property type="entry name" value="AMP-bd_C"/>
</dbReference>
<dbReference type="Gene3D" id="3.30.300.30">
    <property type="match status" value="1"/>
</dbReference>
<dbReference type="STRING" id="870242.cpu_12190"/>
<dbReference type="GO" id="GO:0016874">
    <property type="term" value="F:ligase activity"/>
    <property type="evidence" value="ECO:0007669"/>
    <property type="project" value="UniProtKB-KW"/>
</dbReference>
<keyword evidence="2" id="KW-0436">Ligase</keyword>
<evidence type="ECO:0000313" key="2">
    <source>
        <dbReference type="EMBL" id="GAV22709.1"/>
    </source>
</evidence>
<proteinExistence type="predicted"/>
<protein>
    <submittedName>
        <fullName evidence="2">Chain-fatty-acid-CoA ligase</fullName>
    </submittedName>
</protein>
<dbReference type="AlphaFoldDB" id="A0A1L8CV30"/>
<dbReference type="InterPro" id="IPR045851">
    <property type="entry name" value="AMP-bd_C_sf"/>
</dbReference>
<evidence type="ECO:0000259" key="1">
    <source>
        <dbReference type="Pfam" id="PF13193"/>
    </source>
</evidence>
<accession>A0A1L8CV30</accession>
<feature type="domain" description="AMP-binding enzyme C-terminal" evidence="1">
    <location>
        <begin position="3"/>
        <end position="48"/>
    </location>
</feature>
<sequence length="69" mass="8063">MCVTVVLKPEATLTEEKIIEYAAKRLAKYKQPKVIFFADTIPRNPSGKILKKVLKENYKLWPRAGLFYY</sequence>
<organism evidence="2 3">
    <name type="scientific">Carboxydothermus pertinax</name>
    <dbReference type="NCBI Taxonomy" id="870242"/>
    <lineage>
        <taxon>Bacteria</taxon>
        <taxon>Bacillati</taxon>
        <taxon>Bacillota</taxon>
        <taxon>Clostridia</taxon>
        <taxon>Thermoanaerobacterales</taxon>
        <taxon>Thermoanaerobacteraceae</taxon>
        <taxon>Carboxydothermus</taxon>
    </lineage>
</organism>
<dbReference type="EMBL" id="BDJK01000018">
    <property type="protein sequence ID" value="GAV22709.1"/>
    <property type="molecule type" value="Genomic_DNA"/>
</dbReference>
<dbReference type="SUPFAM" id="SSF56801">
    <property type="entry name" value="Acetyl-CoA synthetase-like"/>
    <property type="match status" value="1"/>
</dbReference>